<name>A0A3B0CJK8_9BACL</name>
<accession>A0A3B0CJK8</accession>
<keyword evidence="2" id="KW-0808">Transferase</keyword>
<evidence type="ECO:0000313" key="2">
    <source>
        <dbReference type="EMBL" id="RKN85382.1"/>
    </source>
</evidence>
<dbReference type="AlphaFoldDB" id="A0A3B0CJK8"/>
<dbReference type="InterPro" id="IPR011009">
    <property type="entry name" value="Kinase-like_dom_sf"/>
</dbReference>
<evidence type="ECO:0000313" key="3">
    <source>
        <dbReference type="Proteomes" id="UP000282311"/>
    </source>
</evidence>
<dbReference type="PANTHER" id="PTHR41283:SF1">
    <property type="entry name" value="AMINOGLYCOSIDE PHOSPHOTRANSFERASE DOMAIN-CONTAINING PROTEIN"/>
    <property type="match status" value="1"/>
</dbReference>
<dbReference type="Proteomes" id="UP000282311">
    <property type="component" value="Unassembled WGS sequence"/>
</dbReference>
<dbReference type="GO" id="GO:0016740">
    <property type="term" value="F:transferase activity"/>
    <property type="evidence" value="ECO:0007669"/>
    <property type="project" value="UniProtKB-KW"/>
</dbReference>
<feature type="domain" description="Aminoglycoside phosphotransferase" evidence="1">
    <location>
        <begin position="13"/>
        <end position="234"/>
    </location>
</feature>
<dbReference type="Pfam" id="PF01636">
    <property type="entry name" value="APH"/>
    <property type="match status" value="1"/>
</dbReference>
<dbReference type="InterPro" id="IPR002575">
    <property type="entry name" value="Aminoglycoside_PTrfase"/>
</dbReference>
<gene>
    <name evidence="2" type="ORF">D7M11_09000</name>
</gene>
<comment type="caution">
    <text evidence="2">The sequence shown here is derived from an EMBL/GenBank/DDBJ whole genome shotgun (WGS) entry which is preliminary data.</text>
</comment>
<sequence length="295" mass="34251">MVDELFDPSITHCEELTHGFSGAKKYVLYAGNVPKYVLKVYGMGRAERRKEEFELLQRHVDNQVTCPKPVKFGSNEEHQVCYMILAYLDGTGGDKAIPGRSAEEQYLLGVLAGKELRKIHLVSPSVPFDWYGKRKEKYRRKREECRKAGLTFYRQELIEPYIEDHFHMLKESSVSFQHDDFHPQNMIVNNDGAVSIIDFDSFDWGDPWEEFFKLPKYTIQVSISFARGQINGYFNGIIPETFWPKYNLFVALNQHASQLGGLAYGNLAYVQERTRYIIDTHDFRHNGAPAWFVNE</sequence>
<protein>
    <submittedName>
        <fullName evidence="2">Aminoglycoside phosphotransferase family protein</fullName>
    </submittedName>
</protein>
<evidence type="ECO:0000259" key="1">
    <source>
        <dbReference type="Pfam" id="PF01636"/>
    </source>
</evidence>
<organism evidence="2 3">
    <name type="scientific">Paenibacillus ginsengarvi</name>
    <dbReference type="NCBI Taxonomy" id="400777"/>
    <lineage>
        <taxon>Bacteria</taxon>
        <taxon>Bacillati</taxon>
        <taxon>Bacillota</taxon>
        <taxon>Bacilli</taxon>
        <taxon>Bacillales</taxon>
        <taxon>Paenibacillaceae</taxon>
        <taxon>Paenibacillus</taxon>
    </lineage>
</organism>
<proteinExistence type="predicted"/>
<keyword evidence="3" id="KW-1185">Reference proteome</keyword>
<dbReference type="PANTHER" id="PTHR41283">
    <property type="entry name" value="AMINOGLYCOSIDE PHOSPHOTRANSFERASE"/>
    <property type="match status" value="1"/>
</dbReference>
<dbReference type="OrthoDB" id="334783at2"/>
<dbReference type="SUPFAM" id="SSF56112">
    <property type="entry name" value="Protein kinase-like (PK-like)"/>
    <property type="match status" value="1"/>
</dbReference>
<dbReference type="Gene3D" id="3.90.1200.10">
    <property type="match status" value="1"/>
</dbReference>
<reference evidence="2 3" key="1">
    <citation type="journal article" date="2007" name="Int. J. Syst. Evol. Microbiol.">
        <title>Paenibacillus ginsengarvi sp. nov., isolated from soil from ginseng cultivation.</title>
        <authorList>
            <person name="Yoon M.H."/>
            <person name="Ten L.N."/>
            <person name="Im W.T."/>
        </authorList>
    </citation>
    <scope>NUCLEOTIDE SEQUENCE [LARGE SCALE GENOMIC DNA]</scope>
    <source>
        <strain evidence="2 3">KCTC 13059</strain>
    </source>
</reference>
<dbReference type="EMBL" id="RBAH01000005">
    <property type="protein sequence ID" value="RKN85382.1"/>
    <property type="molecule type" value="Genomic_DNA"/>
</dbReference>